<evidence type="ECO:0000313" key="4">
    <source>
        <dbReference type="Proteomes" id="UP001159641"/>
    </source>
</evidence>
<dbReference type="InterPro" id="IPR036815">
    <property type="entry name" value="14-3-3_dom_sf"/>
</dbReference>
<dbReference type="Pfam" id="PF00244">
    <property type="entry name" value="14-3-3"/>
    <property type="match status" value="1"/>
</dbReference>
<gene>
    <name evidence="3" type="ORF">J1605_005015</name>
</gene>
<keyword evidence="4" id="KW-1185">Reference proteome</keyword>
<dbReference type="InterPro" id="IPR000308">
    <property type="entry name" value="14-3-3"/>
</dbReference>
<sequence>MFKPERNLLSLAYTNVVRGRRSAWRIILNIQQETYTSDQKLQLIKDYRETVESELRSIRATVLDLLDRHLIAIAPNPESKIFYLTMKGDYFRCLAEETLNNPELACTLAKMAFDVVTEELDTLNEEEACKDSAFNMQFLRDNFMDIRQCRRRM</sequence>
<dbReference type="AlphaFoldDB" id="A0AB34H8L9"/>
<dbReference type="PRINTS" id="PR00305">
    <property type="entry name" value="1433ZETA"/>
</dbReference>
<name>A0AB34H8L9_ESCRO</name>
<accession>A0AB34H8L9</accession>
<evidence type="ECO:0000256" key="1">
    <source>
        <dbReference type="ARBA" id="ARBA00006141"/>
    </source>
</evidence>
<dbReference type="SMART" id="SM00101">
    <property type="entry name" value="14_3_3"/>
    <property type="match status" value="1"/>
</dbReference>
<reference evidence="3 4" key="1">
    <citation type="submission" date="2022-11" db="EMBL/GenBank/DDBJ databases">
        <title>Whole genome sequence of Eschrichtius robustus ER-17-0199.</title>
        <authorList>
            <person name="Bruniche-Olsen A."/>
            <person name="Black A.N."/>
            <person name="Fields C.J."/>
            <person name="Walden K."/>
            <person name="Dewoody J.A."/>
        </authorList>
    </citation>
    <scope>NUCLEOTIDE SEQUENCE [LARGE SCALE GENOMIC DNA]</scope>
    <source>
        <strain evidence="3">ER-17-0199</strain>
        <tissue evidence="3">Blubber</tissue>
    </source>
</reference>
<dbReference type="EMBL" id="JAIQCJ010001532">
    <property type="protein sequence ID" value="KAJ8789092.1"/>
    <property type="molecule type" value="Genomic_DNA"/>
</dbReference>
<protein>
    <recommendedName>
        <fullName evidence="2">14-3-3 domain-containing protein</fullName>
    </recommendedName>
</protein>
<dbReference type="InterPro" id="IPR023410">
    <property type="entry name" value="14-3-3_domain"/>
</dbReference>
<dbReference type="SUPFAM" id="SSF48445">
    <property type="entry name" value="14-3-3 protein"/>
    <property type="match status" value="1"/>
</dbReference>
<dbReference type="Proteomes" id="UP001159641">
    <property type="component" value="Unassembled WGS sequence"/>
</dbReference>
<proteinExistence type="inferred from homology"/>
<evidence type="ECO:0000259" key="2">
    <source>
        <dbReference type="SMART" id="SM00101"/>
    </source>
</evidence>
<dbReference type="Gene3D" id="1.20.190.20">
    <property type="entry name" value="14-3-3 domain"/>
    <property type="match status" value="2"/>
</dbReference>
<organism evidence="3 4">
    <name type="scientific">Eschrichtius robustus</name>
    <name type="common">California gray whale</name>
    <name type="synonym">Eschrichtius gibbosus</name>
    <dbReference type="NCBI Taxonomy" id="9764"/>
    <lineage>
        <taxon>Eukaryota</taxon>
        <taxon>Metazoa</taxon>
        <taxon>Chordata</taxon>
        <taxon>Craniata</taxon>
        <taxon>Vertebrata</taxon>
        <taxon>Euteleostomi</taxon>
        <taxon>Mammalia</taxon>
        <taxon>Eutheria</taxon>
        <taxon>Laurasiatheria</taxon>
        <taxon>Artiodactyla</taxon>
        <taxon>Whippomorpha</taxon>
        <taxon>Cetacea</taxon>
        <taxon>Mysticeti</taxon>
        <taxon>Eschrichtiidae</taxon>
        <taxon>Eschrichtius</taxon>
    </lineage>
</organism>
<dbReference type="PANTHER" id="PTHR18860">
    <property type="entry name" value="14-3-3 PROTEIN"/>
    <property type="match status" value="1"/>
</dbReference>
<feature type="domain" description="14-3-3" evidence="2">
    <location>
        <begin position="1"/>
        <end position="152"/>
    </location>
</feature>
<comment type="similarity">
    <text evidence="1">Belongs to the 14-3-3 family.</text>
</comment>
<comment type="caution">
    <text evidence="3">The sequence shown here is derived from an EMBL/GenBank/DDBJ whole genome shotgun (WGS) entry which is preliminary data.</text>
</comment>
<evidence type="ECO:0000313" key="3">
    <source>
        <dbReference type="EMBL" id="KAJ8789092.1"/>
    </source>
</evidence>